<name>A0A934VEY4_9BACT</name>
<keyword evidence="1" id="KW-0472">Membrane</keyword>
<evidence type="ECO:0000313" key="3">
    <source>
        <dbReference type="Proteomes" id="UP000658278"/>
    </source>
</evidence>
<evidence type="ECO:0000256" key="1">
    <source>
        <dbReference type="SAM" id="Phobius"/>
    </source>
</evidence>
<protein>
    <submittedName>
        <fullName evidence="2">Uncharacterized protein</fullName>
    </submittedName>
</protein>
<dbReference type="EMBL" id="JAENII010000003">
    <property type="protein sequence ID" value="MBK1826412.1"/>
    <property type="molecule type" value="Genomic_DNA"/>
</dbReference>
<dbReference type="Proteomes" id="UP000658278">
    <property type="component" value="Unassembled WGS sequence"/>
</dbReference>
<dbReference type="RefSeq" id="WP_200277332.1">
    <property type="nucleotide sequence ID" value="NZ_JAENII010000003.1"/>
</dbReference>
<keyword evidence="3" id="KW-1185">Reference proteome</keyword>
<dbReference type="AlphaFoldDB" id="A0A934VEY4"/>
<sequence length="98" mass="11109">MDARDLVAAWKLRNRKRGLVVVGFALILLSAGWLGMGYWEQLERDRAAAVRASHGVIVTMCYFDEPFNMTKRVYCGLGHLLGWACVIRGMTLRPGRLR</sequence>
<organism evidence="2 3">
    <name type="scientific">Haloferula rosea</name>
    <dbReference type="NCBI Taxonomy" id="490093"/>
    <lineage>
        <taxon>Bacteria</taxon>
        <taxon>Pseudomonadati</taxon>
        <taxon>Verrucomicrobiota</taxon>
        <taxon>Verrucomicrobiia</taxon>
        <taxon>Verrucomicrobiales</taxon>
        <taxon>Verrucomicrobiaceae</taxon>
        <taxon>Haloferula</taxon>
    </lineage>
</organism>
<comment type="caution">
    <text evidence="2">The sequence shown here is derived from an EMBL/GenBank/DDBJ whole genome shotgun (WGS) entry which is preliminary data.</text>
</comment>
<feature type="transmembrane region" description="Helical" evidence="1">
    <location>
        <begin position="20"/>
        <end position="39"/>
    </location>
</feature>
<reference evidence="2" key="1">
    <citation type="submission" date="2021-01" db="EMBL/GenBank/DDBJ databases">
        <title>Modified the classification status of verrucomicrobia.</title>
        <authorList>
            <person name="Feng X."/>
        </authorList>
    </citation>
    <scope>NUCLEOTIDE SEQUENCE</scope>
    <source>
        <strain evidence="2">KCTC 22201</strain>
    </source>
</reference>
<keyword evidence="1" id="KW-1133">Transmembrane helix</keyword>
<proteinExistence type="predicted"/>
<accession>A0A934VEY4</accession>
<evidence type="ECO:0000313" key="2">
    <source>
        <dbReference type="EMBL" id="MBK1826412.1"/>
    </source>
</evidence>
<keyword evidence="1" id="KW-0812">Transmembrane</keyword>
<gene>
    <name evidence="2" type="ORF">JIN81_05245</name>
</gene>